<dbReference type="AlphaFoldDB" id="A0A261F0R3"/>
<dbReference type="EMBL" id="MWWR01000003">
    <property type="protein sequence ID" value="OZG52653.1"/>
    <property type="molecule type" value="Genomic_DNA"/>
</dbReference>
<feature type="compositionally biased region" description="Low complexity" evidence="1">
    <location>
        <begin position="19"/>
        <end position="32"/>
    </location>
</feature>
<keyword evidence="2" id="KW-0812">Transmembrane</keyword>
<accession>A0A261F0R3</accession>
<keyword evidence="2" id="KW-1133">Transmembrane helix</keyword>
<evidence type="ECO:0000313" key="4">
    <source>
        <dbReference type="Proteomes" id="UP000216725"/>
    </source>
</evidence>
<feature type="region of interest" description="Disordered" evidence="1">
    <location>
        <begin position="217"/>
        <end position="239"/>
    </location>
</feature>
<keyword evidence="2" id="KW-0472">Membrane</keyword>
<dbReference type="OrthoDB" id="3240445at2"/>
<sequence>MSDINPNPSSQNHAVPSGAQPRQPDQPAQPDRSAQSDSFEGKYGAMASDYPGWNPYKYGAPDTGRSNDGDSSKGSASRRTASLSSDDAARGASSPYGADSRQGMVGQPGQSGQNAPGNNSLWTPMGNINLDDPHQNPWYGRWDSYAVISFVLSLFIPILGLVFGVVSMRRTRMFHMKGRGLAIAAVVISVASMLAMAYLVATGKYTEILSSVYGTAGTPAPSDSTGSTAATATSTATPA</sequence>
<reference evidence="3 4" key="1">
    <citation type="journal article" date="2017" name="BMC Genomics">
        <title>Comparative genomic and phylogenomic analyses of the Bifidobacteriaceae family.</title>
        <authorList>
            <person name="Lugli G.A."/>
            <person name="Milani C."/>
            <person name="Turroni F."/>
            <person name="Duranti S."/>
            <person name="Mancabelli L."/>
            <person name="Mangifesta M."/>
            <person name="Ferrario C."/>
            <person name="Modesto M."/>
            <person name="Mattarelli P."/>
            <person name="Jiri K."/>
            <person name="van Sinderen D."/>
            <person name="Ventura M."/>
        </authorList>
    </citation>
    <scope>NUCLEOTIDE SEQUENCE [LARGE SCALE GENOMIC DNA]</scope>
    <source>
        <strain evidence="3 4">DSM 24742</strain>
    </source>
</reference>
<organism evidence="3 4">
    <name type="scientific">Pseudoscardovia radai</name>
    <dbReference type="NCBI Taxonomy" id="987066"/>
    <lineage>
        <taxon>Bacteria</taxon>
        <taxon>Bacillati</taxon>
        <taxon>Actinomycetota</taxon>
        <taxon>Actinomycetes</taxon>
        <taxon>Bifidobacteriales</taxon>
        <taxon>Bifidobacteriaceae</taxon>
        <taxon>Pseudoscardovia</taxon>
    </lineage>
</organism>
<feature type="region of interest" description="Disordered" evidence="1">
    <location>
        <begin position="1"/>
        <end position="127"/>
    </location>
</feature>
<feature type="transmembrane region" description="Helical" evidence="2">
    <location>
        <begin position="180"/>
        <end position="201"/>
    </location>
</feature>
<feature type="transmembrane region" description="Helical" evidence="2">
    <location>
        <begin position="145"/>
        <end position="168"/>
    </location>
</feature>
<dbReference type="Proteomes" id="UP000216725">
    <property type="component" value="Unassembled WGS sequence"/>
</dbReference>
<protein>
    <recommendedName>
        <fullName evidence="5">DUF4190 domain-containing protein</fullName>
    </recommendedName>
</protein>
<evidence type="ECO:0000256" key="1">
    <source>
        <dbReference type="SAM" id="MobiDB-lite"/>
    </source>
</evidence>
<feature type="compositionally biased region" description="Polar residues" evidence="1">
    <location>
        <begin position="72"/>
        <end position="85"/>
    </location>
</feature>
<feature type="compositionally biased region" description="Polar residues" evidence="1">
    <location>
        <begin position="108"/>
        <end position="122"/>
    </location>
</feature>
<comment type="caution">
    <text evidence="3">The sequence shown here is derived from an EMBL/GenBank/DDBJ whole genome shotgun (WGS) entry which is preliminary data.</text>
</comment>
<evidence type="ECO:0008006" key="5">
    <source>
        <dbReference type="Google" id="ProtNLM"/>
    </source>
</evidence>
<keyword evidence="4" id="KW-1185">Reference proteome</keyword>
<name>A0A261F0R3_9BIFI</name>
<evidence type="ECO:0000313" key="3">
    <source>
        <dbReference type="EMBL" id="OZG52653.1"/>
    </source>
</evidence>
<dbReference type="RefSeq" id="WP_094660175.1">
    <property type="nucleotide sequence ID" value="NZ_JBKZBO010000004.1"/>
</dbReference>
<gene>
    <name evidence="3" type="ORF">PSRA_0385</name>
</gene>
<feature type="compositionally biased region" description="Low complexity" evidence="1">
    <location>
        <begin position="218"/>
        <end position="239"/>
    </location>
</feature>
<proteinExistence type="predicted"/>
<feature type="compositionally biased region" description="Polar residues" evidence="1">
    <location>
        <begin position="1"/>
        <end position="14"/>
    </location>
</feature>
<evidence type="ECO:0000256" key="2">
    <source>
        <dbReference type="SAM" id="Phobius"/>
    </source>
</evidence>